<dbReference type="OrthoDB" id="1111734at2759"/>
<reference evidence="3" key="1">
    <citation type="submission" date="2020-01" db="EMBL/GenBank/DDBJ databases">
        <title>Development of genomics and gene disruption for Polysphondylium violaceum indicates a role for the polyketide synthase stlB in stalk morphogenesis.</title>
        <authorList>
            <person name="Narita B."/>
            <person name="Kawabe Y."/>
            <person name="Kin K."/>
            <person name="Saito T."/>
            <person name="Gibbs R."/>
            <person name="Kuspa A."/>
            <person name="Muzny D."/>
            <person name="Queller D."/>
            <person name="Richards S."/>
            <person name="Strassman J."/>
            <person name="Sucgang R."/>
            <person name="Worley K."/>
            <person name="Schaap P."/>
        </authorList>
    </citation>
    <scope>NUCLEOTIDE SEQUENCE</scope>
    <source>
        <strain evidence="3">QSvi11</strain>
    </source>
</reference>
<comment type="caution">
    <text evidence="3">The sequence shown here is derived from an EMBL/GenBank/DDBJ whole genome shotgun (WGS) entry which is preliminary data.</text>
</comment>
<sequence>MSVASRIREKLNNASANGGGKEGFGFLEPTAQAGPKVHIYRAGHVPEYAKDSDDQDTESFTDLQNEKIIREAEMNDPRLSRFKNRQQVSSTDRLQSRRHRHDDDNDDEKEIKRETQQTGSRRVIQKTEIVSQEEEQEDTDESRRRKARERYLASRQQEQPQINKEEQEEEEEEEEEEGDDEEEEDEDEDEEEEDEEDDNDNDYWNVQPVFRPTFVKKEARATIKTEEELIKEDEQAEIEREREKELRKIEAHRKLKEELERDEKEQALQDLENKQDISDGDGDPDKEYEEWIERELGRLRISIRAKLLEDYDQKELERRRKMTDKEIQEEDADILVRQPKTKLKFLQKQYHRGAFFQDDEYIKNKDFSGATGEDQFNRELLPEIMQVRNFGKAGRAKYTSLKNQDTTSKEALWNQNKSLVKKYYDKMGGK</sequence>
<protein>
    <recommendedName>
        <fullName evidence="2">Micro-fibrillar-associated protein 1 C-terminal domain-containing protein</fullName>
    </recommendedName>
</protein>
<evidence type="ECO:0000256" key="1">
    <source>
        <dbReference type="SAM" id="MobiDB-lite"/>
    </source>
</evidence>
<organism evidence="3 4">
    <name type="scientific">Polysphondylium violaceum</name>
    <dbReference type="NCBI Taxonomy" id="133409"/>
    <lineage>
        <taxon>Eukaryota</taxon>
        <taxon>Amoebozoa</taxon>
        <taxon>Evosea</taxon>
        <taxon>Eumycetozoa</taxon>
        <taxon>Dictyostelia</taxon>
        <taxon>Dictyosteliales</taxon>
        <taxon>Dictyosteliaceae</taxon>
        <taxon>Polysphondylium</taxon>
    </lineage>
</organism>
<dbReference type="AlphaFoldDB" id="A0A8J4V6Q4"/>
<dbReference type="Pfam" id="PF06991">
    <property type="entry name" value="MFAP1"/>
    <property type="match status" value="1"/>
</dbReference>
<feature type="region of interest" description="Disordered" evidence="1">
    <location>
        <begin position="253"/>
        <end position="289"/>
    </location>
</feature>
<feature type="compositionally biased region" description="Basic and acidic residues" evidence="1">
    <location>
        <begin position="255"/>
        <end position="289"/>
    </location>
</feature>
<dbReference type="Proteomes" id="UP000695562">
    <property type="component" value="Unassembled WGS sequence"/>
</dbReference>
<feature type="compositionally biased region" description="Basic and acidic residues" evidence="1">
    <location>
        <begin position="1"/>
        <end position="11"/>
    </location>
</feature>
<feature type="region of interest" description="Disordered" evidence="1">
    <location>
        <begin position="1"/>
        <end position="29"/>
    </location>
</feature>
<gene>
    <name evidence="3" type="ORF">CYY_002631</name>
</gene>
<feature type="compositionally biased region" description="Acidic residues" evidence="1">
    <location>
        <begin position="166"/>
        <end position="201"/>
    </location>
</feature>
<proteinExistence type="predicted"/>
<dbReference type="InterPro" id="IPR009730">
    <property type="entry name" value="MFAP1_C"/>
</dbReference>
<keyword evidence="4" id="KW-1185">Reference proteome</keyword>
<dbReference type="PANTHER" id="PTHR15327">
    <property type="entry name" value="MICROFIBRIL-ASSOCIATED PROTEIN"/>
    <property type="match status" value="1"/>
</dbReference>
<evidence type="ECO:0000313" key="4">
    <source>
        <dbReference type="Proteomes" id="UP000695562"/>
    </source>
</evidence>
<feature type="compositionally biased region" description="Basic and acidic residues" evidence="1">
    <location>
        <begin position="64"/>
        <end position="79"/>
    </location>
</feature>
<feature type="domain" description="Micro-fibrillar-associated protein 1 C-terminal" evidence="2">
    <location>
        <begin position="205"/>
        <end position="406"/>
    </location>
</feature>
<name>A0A8J4V6Q4_9MYCE</name>
<feature type="compositionally biased region" description="Acidic residues" evidence="1">
    <location>
        <begin position="131"/>
        <end position="140"/>
    </location>
</feature>
<feature type="region of interest" description="Disordered" evidence="1">
    <location>
        <begin position="44"/>
        <end position="211"/>
    </location>
</feature>
<evidence type="ECO:0000313" key="3">
    <source>
        <dbReference type="EMBL" id="KAF2076067.1"/>
    </source>
</evidence>
<accession>A0A8J4V6Q4</accession>
<dbReference type="EMBL" id="AJWJ01000074">
    <property type="protein sequence ID" value="KAF2076067.1"/>
    <property type="molecule type" value="Genomic_DNA"/>
</dbReference>
<dbReference type="InterPro" id="IPR033194">
    <property type="entry name" value="MFAP1"/>
</dbReference>
<evidence type="ECO:0000259" key="2">
    <source>
        <dbReference type="Pfam" id="PF06991"/>
    </source>
</evidence>